<accession>K2QKN4</accession>
<dbReference type="PANTHER" id="PTHR24171">
    <property type="entry name" value="ANKYRIN REPEAT DOMAIN-CONTAINING PROTEIN 39-RELATED"/>
    <property type="match status" value="1"/>
</dbReference>
<dbReference type="HOGENOM" id="CLU_000134_45_5_1"/>
<dbReference type="InParanoid" id="K2QKN4"/>
<dbReference type="SMART" id="SM00248">
    <property type="entry name" value="ANK"/>
    <property type="match status" value="2"/>
</dbReference>
<dbReference type="PROSITE" id="PS50088">
    <property type="entry name" value="ANK_REPEAT"/>
    <property type="match status" value="2"/>
</dbReference>
<evidence type="ECO:0000256" key="3">
    <source>
        <dbReference type="PROSITE-ProRule" id="PRU00023"/>
    </source>
</evidence>
<evidence type="ECO:0000256" key="1">
    <source>
        <dbReference type="ARBA" id="ARBA00022737"/>
    </source>
</evidence>
<evidence type="ECO:0000313" key="5">
    <source>
        <dbReference type="Proteomes" id="UP000007129"/>
    </source>
</evidence>
<protein>
    <submittedName>
        <fullName evidence="4">Uncharacterized protein</fullName>
    </submittedName>
</protein>
<dbReference type="VEuPathDB" id="FungiDB:MPH_12515"/>
<dbReference type="InterPro" id="IPR036770">
    <property type="entry name" value="Ankyrin_rpt-contain_sf"/>
</dbReference>
<dbReference type="PRINTS" id="PR01415">
    <property type="entry name" value="ANKYRIN"/>
</dbReference>
<keyword evidence="2 3" id="KW-0040">ANK repeat</keyword>
<sequence length="91" mass="9213">MEGNAACVRALLRHKADVNGVDVRGATPLHACAEHGNSHGHAAVVRILIEHGADMDARDDDGATPLQAAAANGNDKVLDALATLGADVNAA</sequence>
<dbReference type="Gene3D" id="1.25.40.20">
    <property type="entry name" value="Ankyrin repeat-containing domain"/>
    <property type="match status" value="2"/>
</dbReference>
<dbReference type="PROSITE" id="PS50297">
    <property type="entry name" value="ANK_REP_REGION"/>
    <property type="match status" value="2"/>
</dbReference>
<feature type="repeat" description="ANK" evidence="3">
    <location>
        <begin position="61"/>
        <end position="91"/>
    </location>
</feature>
<dbReference type="AlphaFoldDB" id="K2QKN4"/>
<evidence type="ECO:0000313" key="4">
    <source>
        <dbReference type="EMBL" id="EKG10416.1"/>
    </source>
</evidence>
<dbReference type="InterPro" id="IPR002110">
    <property type="entry name" value="Ankyrin_rpt"/>
</dbReference>
<comment type="caution">
    <text evidence="4">The sequence shown here is derived from an EMBL/GenBank/DDBJ whole genome shotgun (WGS) entry which is preliminary data.</text>
</comment>
<feature type="repeat" description="ANK" evidence="3">
    <location>
        <begin position="24"/>
        <end position="60"/>
    </location>
</feature>
<gene>
    <name evidence="4" type="ORF">MPH_12515</name>
</gene>
<evidence type="ECO:0000256" key="2">
    <source>
        <dbReference type="ARBA" id="ARBA00023043"/>
    </source>
</evidence>
<dbReference type="PANTHER" id="PTHR24171:SF10">
    <property type="entry name" value="ANKYRIN REPEAT DOMAIN-CONTAINING PROTEIN 29-LIKE"/>
    <property type="match status" value="1"/>
</dbReference>
<dbReference type="STRING" id="1126212.K2QKN4"/>
<dbReference type="OrthoDB" id="4772757at2759"/>
<name>K2QKN4_MACPH</name>
<dbReference type="Proteomes" id="UP000007129">
    <property type="component" value="Unassembled WGS sequence"/>
</dbReference>
<organism evidence="4 5">
    <name type="scientific">Macrophomina phaseolina (strain MS6)</name>
    <name type="common">Charcoal rot fungus</name>
    <dbReference type="NCBI Taxonomy" id="1126212"/>
    <lineage>
        <taxon>Eukaryota</taxon>
        <taxon>Fungi</taxon>
        <taxon>Dikarya</taxon>
        <taxon>Ascomycota</taxon>
        <taxon>Pezizomycotina</taxon>
        <taxon>Dothideomycetes</taxon>
        <taxon>Dothideomycetes incertae sedis</taxon>
        <taxon>Botryosphaeriales</taxon>
        <taxon>Botryosphaeriaceae</taxon>
        <taxon>Macrophomina</taxon>
    </lineage>
</organism>
<keyword evidence="1" id="KW-0677">Repeat</keyword>
<dbReference type="SUPFAM" id="SSF48403">
    <property type="entry name" value="Ankyrin repeat"/>
    <property type="match status" value="1"/>
</dbReference>
<reference evidence="4 5" key="1">
    <citation type="journal article" date="2012" name="BMC Genomics">
        <title>Tools to kill: Genome of one of the most destructive plant pathogenic fungi Macrophomina phaseolina.</title>
        <authorList>
            <person name="Islam M.S."/>
            <person name="Haque M.S."/>
            <person name="Islam M.M."/>
            <person name="Emdad E.M."/>
            <person name="Halim A."/>
            <person name="Hossen Q.M.M."/>
            <person name="Hossain M.Z."/>
            <person name="Ahmed B."/>
            <person name="Rahim S."/>
            <person name="Rahman M.S."/>
            <person name="Alam M.M."/>
            <person name="Hou S."/>
            <person name="Wan X."/>
            <person name="Saito J.A."/>
            <person name="Alam M."/>
        </authorList>
    </citation>
    <scope>NUCLEOTIDE SEQUENCE [LARGE SCALE GENOMIC DNA]</scope>
    <source>
        <strain evidence="4 5">MS6</strain>
    </source>
</reference>
<proteinExistence type="predicted"/>
<dbReference type="EMBL" id="AHHD01000518">
    <property type="protein sequence ID" value="EKG10416.1"/>
    <property type="molecule type" value="Genomic_DNA"/>
</dbReference>
<dbReference type="Pfam" id="PF12796">
    <property type="entry name" value="Ank_2"/>
    <property type="match status" value="1"/>
</dbReference>